<dbReference type="STRING" id="675120.N1Q2V3"/>
<dbReference type="InterPro" id="IPR018864">
    <property type="entry name" value="Nucleoporin_Nup188_N"/>
</dbReference>
<evidence type="ECO:0000256" key="9">
    <source>
        <dbReference type="ARBA" id="ARBA00040174"/>
    </source>
</evidence>
<comment type="subcellular location">
    <subcellularLocation>
        <location evidence="1">Nucleus</location>
        <location evidence="1">Nuclear pore complex</location>
    </subcellularLocation>
</comment>
<sequence length="1855" mass="202852">MAPIAEPSYFPSLDKFAAGDLRLISWRTAYRALADEQAAIENTHLAEFFQDPDTIALLSRPLESFPTPTRDSAKRFDTLTAPINLPQSPGDDYDLDQIKADAKWLSKDVQIEESAALRMAIIEWQERPQDQLLNTARNAPNTTSRAADFTSSLLTRVTLSFSASTTGLSRLALDFTTEETRRRRLFQVFLSERNHVLRLAADLVGRTAVAKNAQVGASQEQTHSNWLDRLAGQITAILRPSTDSDSTERFCIQCIDSVKVSLKQTLDQGSWPKVCSDDPEKGQSYLNSQYLQLVNTLRLLLSTLYAVEVVPTASTVQAWFEVMHDCAFLQEDRPFFETIDTARLLVSVISVEILKLQLVVAEVMSGAGMEAPAQRGKSYIKDEAHVKVLGRVLQNAATARLFVAAPAIYAWSIIASVVKDIADVHLEMRLAQYEVKDATSRRGSTENGIRTEFETFYTNCMRIEEFETQNKTTPARFAEAAVDHLNVFAIITESANLAGEVYCSQSESATAFVCKETLLDLIRDGLPIVQYDAMVLEAVLAILTPVEDSLFSKQQASVLAGKVLHDIDQFRPAIVAQALMRYPYELLPALRLFQALASARAPHGSAGLPEAAQLLENLSSFTHIMSPYFNDYQLEDETRNTNDMILTSDVPIFEIRAGLSVASSGIRQLLGKSGVGEGKQSPLVIAAGTSGVILTENRPFVLRLDHAHSALEYLGLLLSTFAGSTQLTPSSLHAQLDRFSATEVVLLFNALLTATVHHDANPDDALFILGRLSFTLPAQSDIVSVVAEIFETELLAHLNQESQEGSVELATACAEFINILISISPERVWSILARSSLLGVTDGAISLVQVVLSETQSHRHGFLKACVRLHSLLLDDATAGIIKRKSQSARSANRFAPQQDSQDSTPERTMSEVLNAYQKILLEILREQQGWKFQSQQERSTIATGILESFSKLLKSTQGVDRSKDPSKRLTSILAPAAQSLLDHCVATSGTSVIAEVFASMLPAALPVAEDAFPMQLRGSLIGQMRSLFRFLTILSRVLSAGTATSRCTPQGNKNVPGSLDEQREITHAQARSFSLQLLQNIPILASLLASDRGFKIDLLSLLTELVQAATLGGEDPPSILAQLDEDAQKPFLAVITQLDRPLCDVEVERQVWDFLSAIMHSKQHWFGFYLLTGQLPEKGPQQGTANSLKGRPILLQALDKLSTISILEPERAIGMLQFVVAAQSSWARATEQVQDHSGFFKYTLAWVETLAIAVRDPSPAAAVIAAKECQMAAYLCEVFAVTLHAEVTAGDKSLLKSLLPKLATLRDHGARVNAYNRSLHRNLAKNFSVKFTTGDLVDFRRTAINPANYGPDYFYDTGLAANVLQHDPSWYGKARGPKQGFSDEFSRANANLSLLHAQMKLLSSWKTLATTLCECAKEEADLQLELAKIAERCLRANVSPQLEQPGVADVLNIRIQLAFVLISKLVSLKVDVSAMQDLLPAAWTLVRTSPIDYDIASAADDASYYRKLLQVLYLSIQPHIDSKRDIEPQSGHDSQLKILNPAVSSTLVDIVGKVIAPGFRALCANLHNDLELATPTDFALLTALLKAVLAVPEVTSVHTLLADIVVDSSIIRGALSLYSWSDRLAEATAQDPIYGEVAIMFLLTLSTVRSIAEQMALDGVLSQLASANLSNYFRKSGGRGPFDEPSRMFVIWTGGLLPLCLNLLDATGAPLAAEVSAFLNSFPEQLGRAQSALTNTSTNPREPKAGTVTLSLVSEAHSLTMLALILKSDIALGAAEGVNAADIPSLNYDLDGVKDRALSLVRSRRSLADRLLPTNALEERWLKTRTASDTDDFLLGRVVKELNSMLASFGDSDA</sequence>
<evidence type="ECO:0000256" key="1">
    <source>
        <dbReference type="ARBA" id="ARBA00004567"/>
    </source>
</evidence>
<organism evidence="14 15">
    <name type="scientific">Dothistroma septosporum (strain NZE10 / CBS 128990)</name>
    <name type="common">Red band needle blight fungus</name>
    <name type="synonym">Mycosphaerella pini</name>
    <dbReference type="NCBI Taxonomy" id="675120"/>
    <lineage>
        <taxon>Eukaryota</taxon>
        <taxon>Fungi</taxon>
        <taxon>Dikarya</taxon>
        <taxon>Ascomycota</taxon>
        <taxon>Pezizomycotina</taxon>
        <taxon>Dothideomycetes</taxon>
        <taxon>Dothideomycetidae</taxon>
        <taxon>Mycosphaerellales</taxon>
        <taxon>Mycosphaerellaceae</taxon>
        <taxon>Dothistroma</taxon>
    </lineage>
</organism>
<keyword evidence="2" id="KW-0813">Transport</keyword>
<evidence type="ECO:0000256" key="6">
    <source>
        <dbReference type="ARBA" id="ARBA00023132"/>
    </source>
</evidence>
<feature type="compositionally biased region" description="Polar residues" evidence="10">
    <location>
        <begin position="888"/>
        <end position="904"/>
    </location>
</feature>
<keyword evidence="6" id="KW-0906">Nuclear pore complex</keyword>
<dbReference type="GO" id="GO:0006405">
    <property type="term" value="P:RNA export from nucleus"/>
    <property type="evidence" value="ECO:0007669"/>
    <property type="project" value="TreeGrafter"/>
</dbReference>
<evidence type="ECO:0000313" key="14">
    <source>
        <dbReference type="EMBL" id="EME48814.1"/>
    </source>
</evidence>
<evidence type="ECO:0000259" key="11">
    <source>
        <dbReference type="Pfam" id="PF10487"/>
    </source>
</evidence>
<dbReference type="PANTHER" id="PTHR31431">
    <property type="entry name" value="NUCLEOPORIN NUP188 HOMOLOG"/>
    <property type="match status" value="1"/>
</dbReference>
<dbReference type="PANTHER" id="PTHR31431:SF1">
    <property type="entry name" value="NUCLEOPORIN NUP188"/>
    <property type="match status" value="1"/>
</dbReference>
<evidence type="ECO:0000259" key="12">
    <source>
        <dbReference type="Pfam" id="PF18378"/>
    </source>
</evidence>
<feature type="domain" description="Nuclear pore protein Nup188 C-terminal" evidence="12">
    <location>
        <begin position="1479"/>
        <end position="1846"/>
    </location>
</feature>
<feature type="domain" description="Nucleoporin Nup188 N-terminal subdomain III" evidence="13">
    <location>
        <begin position="743"/>
        <end position="995"/>
    </location>
</feature>
<evidence type="ECO:0000256" key="10">
    <source>
        <dbReference type="SAM" id="MobiDB-lite"/>
    </source>
</evidence>
<evidence type="ECO:0000256" key="3">
    <source>
        <dbReference type="ARBA" id="ARBA00022816"/>
    </source>
</evidence>
<dbReference type="Pfam" id="PF18378">
    <property type="entry name" value="Nup188_C"/>
    <property type="match status" value="1"/>
</dbReference>
<protein>
    <recommendedName>
        <fullName evidence="9">Nucleoporin NUP188</fullName>
    </recommendedName>
</protein>
<dbReference type="InterPro" id="IPR041634">
    <property type="entry name" value="Nup188_C"/>
</dbReference>
<name>N1Q2V3_DOTSN</name>
<dbReference type="InterPro" id="IPR048883">
    <property type="entry name" value="Nup188_N-subdom_III"/>
</dbReference>
<evidence type="ECO:0000256" key="2">
    <source>
        <dbReference type="ARBA" id="ARBA00022448"/>
    </source>
</evidence>
<reference evidence="14 15" key="2">
    <citation type="journal article" date="2012" name="PLoS Pathog.">
        <title>Diverse lifestyles and strategies of plant pathogenesis encoded in the genomes of eighteen Dothideomycetes fungi.</title>
        <authorList>
            <person name="Ohm R.A."/>
            <person name="Feau N."/>
            <person name="Henrissat B."/>
            <person name="Schoch C.L."/>
            <person name="Horwitz B.A."/>
            <person name="Barry K.W."/>
            <person name="Condon B.J."/>
            <person name="Copeland A.C."/>
            <person name="Dhillon B."/>
            <person name="Glaser F."/>
            <person name="Hesse C.N."/>
            <person name="Kosti I."/>
            <person name="LaButti K."/>
            <person name="Lindquist E.A."/>
            <person name="Lucas S."/>
            <person name="Salamov A.A."/>
            <person name="Bradshaw R.E."/>
            <person name="Ciuffetti L."/>
            <person name="Hamelin R.C."/>
            <person name="Kema G.H.J."/>
            <person name="Lawrence C."/>
            <person name="Scott J.A."/>
            <person name="Spatafora J.W."/>
            <person name="Turgeon B.G."/>
            <person name="de Wit P.J.G.M."/>
            <person name="Zhong S."/>
            <person name="Goodwin S.B."/>
            <person name="Grigoriev I.V."/>
        </authorList>
    </citation>
    <scope>NUCLEOTIDE SEQUENCE [LARGE SCALE GENOMIC DNA]</scope>
    <source>
        <strain evidence="15">NZE10 / CBS 128990</strain>
    </source>
</reference>
<proteinExistence type="inferred from homology"/>
<dbReference type="OrthoDB" id="102511at2759"/>
<dbReference type="GO" id="GO:0051028">
    <property type="term" value="P:mRNA transport"/>
    <property type="evidence" value="ECO:0007669"/>
    <property type="project" value="UniProtKB-KW"/>
</dbReference>
<evidence type="ECO:0000256" key="7">
    <source>
        <dbReference type="ARBA" id="ARBA00023242"/>
    </source>
</evidence>
<dbReference type="Gene3D" id="1.25.10.70">
    <property type="match status" value="1"/>
</dbReference>
<dbReference type="Pfam" id="PF21093">
    <property type="entry name" value="Nup188_N-subdom_III"/>
    <property type="match status" value="2"/>
</dbReference>
<keyword evidence="7" id="KW-0539">Nucleus</keyword>
<evidence type="ECO:0000256" key="5">
    <source>
        <dbReference type="ARBA" id="ARBA00023010"/>
    </source>
</evidence>
<keyword evidence="15" id="KW-1185">Reference proteome</keyword>
<comment type="similarity">
    <text evidence="8">Belongs to the Nup188 family.</text>
</comment>
<dbReference type="GO" id="GO:0006606">
    <property type="term" value="P:protein import into nucleus"/>
    <property type="evidence" value="ECO:0007669"/>
    <property type="project" value="TreeGrafter"/>
</dbReference>
<keyword evidence="5" id="KW-0811">Translocation</keyword>
<feature type="domain" description="Nucleoporin Nup188 N-terminal subdomain III" evidence="13">
    <location>
        <begin position="1064"/>
        <end position="1174"/>
    </location>
</feature>
<dbReference type="Proteomes" id="UP000016933">
    <property type="component" value="Unassembled WGS sequence"/>
</dbReference>
<keyword evidence="3" id="KW-0509">mRNA transport</keyword>
<keyword evidence="4" id="KW-0653">Protein transport</keyword>
<dbReference type="OMA" id="HSWKFFA"/>
<evidence type="ECO:0000313" key="15">
    <source>
        <dbReference type="Proteomes" id="UP000016933"/>
    </source>
</evidence>
<dbReference type="InterPro" id="IPR044840">
    <property type="entry name" value="Nup188"/>
</dbReference>
<accession>N1Q2V3</accession>
<evidence type="ECO:0000259" key="13">
    <source>
        <dbReference type="Pfam" id="PF21093"/>
    </source>
</evidence>
<dbReference type="GO" id="GO:0044611">
    <property type="term" value="C:nuclear pore inner ring"/>
    <property type="evidence" value="ECO:0007669"/>
    <property type="project" value="TreeGrafter"/>
</dbReference>
<dbReference type="EMBL" id="KB446535">
    <property type="protein sequence ID" value="EME48814.1"/>
    <property type="molecule type" value="Genomic_DNA"/>
</dbReference>
<reference evidence="15" key="1">
    <citation type="journal article" date="2012" name="PLoS Genet.">
        <title>The genomes of the fungal plant pathogens Cladosporium fulvum and Dothistroma septosporum reveal adaptation to different hosts and lifestyles but also signatures of common ancestry.</title>
        <authorList>
            <person name="de Wit P.J.G.M."/>
            <person name="van der Burgt A."/>
            <person name="Oekmen B."/>
            <person name="Stergiopoulos I."/>
            <person name="Abd-Elsalam K.A."/>
            <person name="Aerts A.L."/>
            <person name="Bahkali A.H."/>
            <person name="Beenen H.G."/>
            <person name="Chettri P."/>
            <person name="Cox M.P."/>
            <person name="Datema E."/>
            <person name="de Vries R.P."/>
            <person name="Dhillon B."/>
            <person name="Ganley A.R."/>
            <person name="Griffiths S.A."/>
            <person name="Guo Y."/>
            <person name="Hamelin R.C."/>
            <person name="Henrissat B."/>
            <person name="Kabir M.S."/>
            <person name="Jashni M.K."/>
            <person name="Kema G."/>
            <person name="Klaubauf S."/>
            <person name="Lapidus A."/>
            <person name="Levasseur A."/>
            <person name="Lindquist E."/>
            <person name="Mehrabi R."/>
            <person name="Ohm R.A."/>
            <person name="Owen T.J."/>
            <person name="Salamov A."/>
            <person name="Schwelm A."/>
            <person name="Schijlen E."/>
            <person name="Sun H."/>
            <person name="van den Burg H.A."/>
            <person name="van Ham R.C.H.J."/>
            <person name="Zhang S."/>
            <person name="Goodwin S.B."/>
            <person name="Grigoriev I.V."/>
            <person name="Collemare J."/>
            <person name="Bradshaw R.E."/>
        </authorList>
    </citation>
    <scope>NUCLEOTIDE SEQUENCE [LARGE SCALE GENOMIC DNA]</scope>
    <source>
        <strain evidence="15">NZE10 / CBS 128990</strain>
    </source>
</reference>
<dbReference type="Pfam" id="PF10487">
    <property type="entry name" value="Nup188_N"/>
    <property type="match status" value="1"/>
</dbReference>
<evidence type="ECO:0000256" key="8">
    <source>
        <dbReference type="ARBA" id="ARBA00038387"/>
    </source>
</evidence>
<evidence type="ECO:0000256" key="4">
    <source>
        <dbReference type="ARBA" id="ARBA00022927"/>
    </source>
</evidence>
<feature type="region of interest" description="Disordered" evidence="10">
    <location>
        <begin position="888"/>
        <end position="908"/>
    </location>
</feature>
<feature type="domain" description="Nucleoporin Nup188 N-terminal" evidence="11">
    <location>
        <begin position="176"/>
        <end position="415"/>
    </location>
</feature>
<dbReference type="eggNOG" id="ENOG502QQFV">
    <property type="taxonomic scope" value="Eukaryota"/>
</dbReference>
<gene>
    <name evidence="14" type="ORF">DOTSEDRAFT_67762</name>
</gene>
<dbReference type="HOGENOM" id="CLU_001029_0_0_1"/>
<dbReference type="GO" id="GO:0017056">
    <property type="term" value="F:structural constituent of nuclear pore"/>
    <property type="evidence" value="ECO:0007669"/>
    <property type="project" value="InterPro"/>
</dbReference>